<evidence type="ECO:0000313" key="11">
    <source>
        <dbReference type="Proteomes" id="UP000014500"/>
    </source>
</evidence>
<evidence type="ECO:0000256" key="9">
    <source>
        <dbReference type="ARBA" id="ARBA00093353"/>
    </source>
</evidence>
<dbReference type="InterPro" id="IPR029058">
    <property type="entry name" value="AB_hydrolase_fold"/>
</dbReference>
<dbReference type="HOGENOM" id="CLU_050129_1_0_1"/>
<dbReference type="PhylomeDB" id="T1JH30"/>
<dbReference type="eggNOG" id="KOG2541">
    <property type="taxonomic scope" value="Eukaryota"/>
</dbReference>
<dbReference type="AlphaFoldDB" id="T1JH30"/>
<evidence type="ECO:0000256" key="7">
    <source>
        <dbReference type="ARBA" id="ARBA00038848"/>
    </source>
</evidence>
<dbReference type="Gene3D" id="3.40.50.1820">
    <property type="entry name" value="alpha/beta hydrolase"/>
    <property type="match status" value="1"/>
</dbReference>
<evidence type="ECO:0000256" key="3">
    <source>
        <dbReference type="ARBA" id="ARBA00022729"/>
    </source>
</evidence>
<evidence type="ECO:0000256" key="2">
    <source>
        <dbReference type="ARBA" id="ARBA00010758"/>
    </source>
</evidence>
<comment type="catalytic activity">
    <reaction evidence="8">
        <text>S-hexadecanoyl-N-acetylcysteamine + H2O = N-acetylcysteamine + hexadecanoate + H(+)</text>
        <dbReference type="Rhea" id="RHEA:84099"/>
        <dbReference type="ChEBI" id="CHEBI:7896"/>
        <dbReference type="ChEBI" id="CHEBI:15377"/>
        <dbReference type="ChEBI" id="CHEBI:15378"/>
        <dbReference type="ChEBI" id="CHEBI:74410"/>
        <dbReference type="ChEBI" id="CHEBI:233601"/>
    </reaction>
</comment>
<evidence type="ECO:0000256" key="5">
    <source>
        <dbReference type="ARBA" id="ARBA00023180"/>
    </source>
</evidence>
<dbReference type="EnsemblMetazoa" id="SMAR013160-RA">
    <property type="protein sequence ID" value="SMAR013160-PA"/>
    <property type="gene ID" value="SMAR013160"/>
</dbReference>
<evidence type="ECO:0000256" key="8">
    <source>
        <dbReference type="ARBA" id="ARBA00093223"/>
    </source>
</evidence>
<dbReference type="SUPFAM" id="SSF53474">
    <property type="entry name" value="alpha/beta-Hydrolases"/>
    <property type="match status" value="1"/>
</dbReference>
<dbReference type="PANTHER" id="PTHR11247">
    <property type="entry name" value="PALMITOYL-PROTEIN THIOESTERASE/DOLICHYLDIPHOSPHATASE 1"/>
    <property type="match status" value="1"/>
</dbReference>
<keyword evidence="11" id="KW-1185">Reference proteome</keyword>
<dbReference type="GO" id="GO:0016790">
    <property type="term" value="F:thiolester hydrolase activity"/>
    <property type="evidence" value="ECO:0007669"/>
    <property type="project" value="TreeGrafter"/>
</dbReference>
<keyword evidence="4" id="KW-0378">Hydrolase</keyword>
<organism evidence="10 11">
    <name type="scientific">Strigamia maritima</name>
    <name type="common">European centipede</name>
    <name type="synonym">Geophilus maritimus</name>
    <dbReference type="NCBI Taxonomy" id="126957"/>
    <lineage>
        <taxon>Eukaryota</taxon>
        <taxon>Metazoa</taxon>
        <taxon>Ecdysozoa</taxon>
        <taxon>Arthropoda</taxon>
        <taxon>Myriapoda</taxon>
        <taxon>Chilopoda</taxon>
        <taxon>Pleurostigmophora</taxon>
        <taxon>Geophilomorpha</taxon>
        <taxon>Linotaeniidae</taxon>
        <taxon>Strigamia</taxon>
    </lineage>
</organism>
<sequence length="252" mass="29029">MTSFADLITERHPNTTIYQVDALHKFSSFLSLWYQIDIYKQKTLEIMKRHPDGVHIIGYSQGGVIARGVIQTINNHNVDTFISVVAPHMGLSGNINLPYFGSLLKFFLDDVYKLAYSSLGQRFSLANIWRETKHLDKYLASNKFLPYINNEVTHSCNRKFKKNLIKLNRIILIGLSDDNVLSPWFTSQFGSLDANDNKIDMHHQKIYLEDTLGLRTLDERGRITTITFSGIEHQMLQFSPKFVDTCVLPWLT</sequence>
<dbReference type="EMBL" id="JH432222">
    <property type="status" value="NOT_ANNOTATED_CDS"/>
    <property type="molecule type" value="Genomic_DNA"/>
</dbReference>
<protein>
    <recommendedName>
        <fullName evidence="7">palmitoyl-CoA hydrolase</fullName>
        <ecNumber evidence="7">3.1.2.2</ecNumber>
    </recommendedName>
</protein>
<accession>T1JH30</accession>
<dbReference type="PANTHER" id="PTHR11247:SF27">
    <property type="entry name" value="LYSOSOMAL THIOESTERASE PPT2"/>
    <property type="match status" value="1"/>
</dbReference>
<comment type="similarity">
    <text evidence="2">Belongs to the palmitoyl-protein thioesterase family.</text>
</comment>
<dbReference type="OMA" id="MPERRNS"/>
<evidence type="ECO:0000313" key="10">
    <source>
        <dbReference type="EnsemblMetazoa" id="SMAR013160-PA"/>
    </source>
</evidence>
<comment type="subcellular location">
    <subcellularLocation>
        <location evidence="1">Lysosome</location>
    </subcellularLocation>
</comment>
<dbReference type="GO" id="GO:0005764">
    <property type="term" value="C:lysosome"/>
    <property type="evidence" value="ECO:0007669"/>
    <property type="project" value="UniProtKB-SubCell"/>
</dbReference>
<dbReference type="EC" id="3.1.2.2" evidence="7"/>
<evidence type="ECO:0000256" key="1">
    <source>
        <dbReference type="ARBA" id="ARBA00004371"/>
    </source>
</evidence>
<reference evidence="10" key="2">
    <citation type="submission" date="2015-02" db="UniProtKB">
        <authorList>
            <consortium name="EnsemblMetazoa"/>
        </authorList>
    </citation>
    <scope>IDENTIFICATION</scope>
</reference>
<reference evidence="11" key="1">
    <citation type="submission" date="2011-05" db="EMBL/GenBank/DDBJ databases">
        <authorList>
            <person name="Richards S.R."/>
            <person name="Qu J."/>
            <person name="Jiang H."/>
            <person name="Jhangiani S.N."/>
            <person name="Agravi P."/>
            <person name="Goodspeed R."/>
            <person name="Gross S."/>
            <person name="Mandapat C."/>
            <person name="Jackson L."/>
            <person name="Mathew T."/>
            <person name="Pu L."/>
            <person name="Thornton R."/>
            <person name="Saada N."/>
            <person name="Wilczek-Boney K.B."/>
            <person name="Lee S."/>
            <person name="Kovar C."/>
            <person name="Wu Y."/>
            <person name="Scherer S.E."/>
            <person name="Worley K.C."/>
            <person name="Muzny D.M."/>
            <person name="Gibbs R."/>
        </authorList>
    </citation>
    <scope>NUCLEOTIDE SEQUENCE</scope>
    <source>
        <strain evidence="11">Brora</strain>
    </source>
</reference>
<keyword evidence="6" id="KW-0458">Lysosome</keyword>
<dbReference type="Pfam" id="PF02089">
    <property type="entry name" value="Palm_thioest"/>
    <property type="match status" value="1"/>
</dbReference>
<name>T1JH30_STRMM</name>
<evidence type="ECO:0000256" key="6">
    <source>
        <dbReference type="ARBA" id="ARBA00023228"/>
    </source>
</evidence>
<proteinExistence type="inferred from homology"/>
<dbReference type="STRING" id="126957.T1JH30"/>
<comment type="function">
    <text evidence="9">Catalyzes the cleavage of thioester bonds from S-palmitoyl-CoA or S-palmitoyl-N-acetylcysteamine (unbranched structures) but does not have activity against palmitoylcysteine or palmitoylated proteins, branched structures or bulky head groups. Conversely, hydrolyzes both long and short chain fatty acyl-CoA substrate.</text>
</comment>
<evidence type="ECO:0000256" key="4">
    <source>
        <dbReference type="ARBA" id="ARBA00022801"/>
    </source>
</evidence>
<dbReference type="Proteomes" id="UP000014500">
    <property type="component" value="Unassembled WGS sequence"/>
</dbReference>
<keyword evidence="3" id="KW-0732">Signal</keyword>
<keyword evidence="5" id="KW-0325">Glycoprotein</keyword>